<protein>
    <submittedName>
        <fullName evidence="2">Uncharacterized protein</fullName>
    </submittedName>
</protein>
<dbReference type="Proteomes" id="UP001159363">
    <property type="component" value="Chromosome 2"/>
</dbReference>
<name>A0ABQ9I9A6_9NEOP</name>
<keyword evidence="3" id="KW-1185">Reference proteome</keyword>
<dbReference type="EMBL" id="JARBHB010000002">
    <property type="protein sequence ID" value="KAJ8892869.1"/>
    <property type="molecule type" value="Genomic_DNA"/>
</dbReference>
<feature type="region of interest" description="Disordered" evidence="1">
    <location>
        <begin position="60"/>
        <end position="94"/>
    </location>
</feature>
<reference evidence="2 3" key="1">
    <citation type="submission" date="2023-02" db="EMBL/GenBank/DDBJ databases">
        <title>LHISI_Scaffold_Assembly.</title>
        <authorList>
            <person name="Stuart O.P."/>
            <person name="Cleave R."/>
            <person name="Magrath M.J.L."/>
            <person name="Mikheyev A.S."/>
        </authorList>
    </citation>
    <scope>NUCLEOTIDE SEQUENCE [LARGE SCALE GENOMIC DNA]</scope>
    <source>
        <strain evidence="2">Daus_M_001</strain>
        <tissue evidence="2">Leg muscle</tissue>
    </source>
</reference>
<feature type="compositionally biased region" description="Basic and acidic residues" evidence="1">
    <location>
        <begin position="60"/>
        <end position="70"/>
    </location>
</feature>
<comment type="caution">
    <text evidence="2">The sequence shown here is derived from an EMBL/GenBank/DDBJ whole genome shotgun (WGS) entry which is preliminary data.</text>
</comment>
<organism evidence="2 3">
    <name type="scientific">Dryococelus australis</name>
    <dbReference type="NCBI Taxonomy" id="614101"/>
    <lineage>
        <taxon>Eukaryota</taxon>
        <taxon>Metazoa</taxon>
        <taxon>Ecdysozoa</taxon>
        <taxon>Arthropoda</taxon>
        <taxon>Hexapoda</taxon>
        <taxon>Insecta</taxon>
        <taxon>Pterygota</taxon>
        <taxon>Neoptera</taxon>
        <taxon>Polyneoptera</taxon>
        <taxon>Phasmatodea</taxon>
        <taxon>Verophasmatodea</taxon>
        <taxon>Anareolatae</taxon>
        <taxon>Phasmatidae</taxon>
        <taxon>Eurycanthinae</taxon>
        <taxon>Dryococelus</taxon>
    </lineage>
</organism>
<proteinExistence type="predicted"/>
<feature type="region of interest" description="Disordered" evidence="1">
    <location>
        <begin position="1"/>
        <end position="34"/>
    </location>
</feature>
<evidence type="ECO:0000313" key="2">
    <source>
        <dbReference type="EMBL" id="KAJ8892869.1"/>
    </source>
</evidence>
<evidence type="ECO:0000256" key="1">
    <source>
        <dbReference type="SAM" id="MobiDB-lite"/>
    </source>
</evidence>
<evidence type="ECO:0000313" key="3">
    <source>
        <dbReference type="Proteomes" id="UP001159363"/>
    </source>
</evidence>
<sequence length="214" mass="24660">MEQRSNPMVGAAPQDNPIYHQQRLPRSPQMSEKRDLASLNIYGLESQLRVNDVCMEQHRNASAEEREIPKKTRRPTVSSDVPARKSSSHEASSNLVSKPFNRWKDALETFEKETQKPSTMEIHKEQPTLSWKFFDCKQADFRELLSQNIKTDAERNSKIISATVETFLFFGRQEVSLRGHRDSERLTVEEPTNSDGNFRALLHHRFSAGDSLMN</sequence>
<accession>A0ABQ9I9A6</accession>
<gene>
    <name evidence="2" type="ORF">PR048_005450</name>
</gene>